<evidence type="ECO:0000313" key="2">
    <source>
        <dbReference type="Proteomes" id="UP000054107"/>
    </source>
</evidence>
<dbReference type="SUPFAM" id="SSF52047">
    <property type="entry name" value="RNI-like"/>
    <property type="match status" value="1"/>
</dbReference>
<dbReference type="InterPro" id="IPR032675">
    <property type="entry name" value="LRR_dom_sf"/>
</dbReference>
<sequence length="626" mass="71889">MSTLSSWNNLPGDILREVFAFVKDTSTEEEFTECLYETLFVCKSWSYTSRFRKYNMYEYMDLTLSDVPYFASEVRLKPYIGPLVKSVNIRLNSAEVEVERLDEYLKTILRCCPNLEAFGSTSNVLEPLVTWRLLSMVEKAHHKNIKRISLADQCIPTSNQYTSLSFKFIDSLTELQMCPEVLSDRPVIEATNCIELKKRLNEFKSLTHLQLWGNSVGKSEIVTEVDSLIDSYLCKIPSLELRECYLLRDQDFRRVSNPNSSVKKLQLTDCRVSARAFDYFAAKLQGLEEFTMTTEFRDFEVPEAAAPWWGRLTNICQNVSHYEISIKKFNLKTYLNQIRGCVALSNTLAQGTTELTMALGKRLGVTDYTIEMKQNRSSIRLFDCIETKNAFIDSVFITEAFKSLKPCSIKTIKVLDANAELRPGRVETYLKSILKETDEKKTIKSLKRFWCIFNGAMSLIDGKLDSVVHLDKLFLYRRGAGEQTASIDTSISELKLTNCVFYYDSFLKMSSRLPKVDKLIISRCIFMTKHIYQINIDLPETKLGCLELYFSSIFDSDRIIFLGKCHTIAVNIGDTTTNYVFDRDDKHTYQTIDNGPEELPKSPADFHIVITCKELQSLSISDVVVF</sequence>
<accession>A0A0B7N915</accession>
<dbReference type="OrthoDB" id="2208738at2759"/>
<protein>
    <submittedName>
        <fullName evidence="1">Uncharacterized protein</fullName>
    </submittedName>
</protein>
<name>A0A0B7N915_9FUNG</name>
<gene>
    <name evidence="1" type="primary">PARPA_09161.1 scaffold 35568</name>
</gene>
<dbReference type="Proteomes" id="UP000054107">
    <property type="component" value="Unassembled WGS sequence"/>
</dbReference>
<organism evidence="1 2">
    <name type="scientific">Parasitella parasitica</name>
    <dbReference type="NCBI Taxonomy" id="35722"/>
    <lineage>
        <taxon>Eukaryota</taxon>
        <taxon>Fungi</taxon>
        <taxon>Fungi incertae sedis</taxon>
        <taxon>Mucoromycota</taxon>
        <taxon>Mucoromycotina</taxon>
        <taxon>Mucoromycetes</taxon>
        <taxon>Mucorales</taxon>
        <taxon>Mucorineae</taxon>
        <taxon>Mucoraceae</taxon>
        <taxon>Parasitella</taxon>
    </lineage>
</organism>
<proteinExistence type="predicted"/>
<dbReference type="AlphaFoldDB" id="A0A0B7N915"/>
<dbReference type="EMBL" id="LN731785">
    <property type="protein sequence ID" value="CEP14970.1"/>
    <property type="molecule type" value="Genomic_DNA"/>
</dbReference>
<dbReference type="Gene3D" id="3.80.10.10">
    <property type="entry name" value="Ribonuclease Inhibitor"/>
    <property type="match status" value="1"/>
</dbReference>
<evidence type="ECO:0000313" key="1">
    <source>
        <dbReference type="EMBL" id="CEP14970.1"/>
    </source>
</evidence>
<keyword evidence="2" id="KW-1185">Reference proteome</keyword>
<reference evidence="1 2" key="1">
    <citation type="submission" date="2014-09" db="EMBL/GenBank/DDBJ databases">
        <authorList>
            <person name="Ellenberger Sabrina"/>
        </authorList>
    </citation>
    <scope>NUCLEOTIDE SEQUENCE [LARGE SCALE GENOMIC DNA]</scope>
    <source>
        <strain evidence="1 2">CBS 412.66</strain>
    </source>
</reference>